<feature type="region of interest" description="Disordered" evidence="1">
    <location>
        <begin position="345"/>
        <end position="366"/>
    </location>
</feature>
<dbReference type="OrthoDB" id="2161089at2759"/>
<sequence length="791" mass="88838">MHYFRMFLQPKVATRPFNLTKSLTRYSRCASFSHSNVPPNQNHLQPTAFQKKPIKPRQSLSYIDHSIKPKQNSLDIGHQGKGKPKKMFDKNKSNKYKMKSHAPKPRANPSAVEMPWESKNMDPLAALKKFPVSMRYAVVEKQDVVKQAYASALEELSTQPHESIPLSTYLLLSSSAQSSSLSLSLLWKLYTGFIFAASDRLTILPSHMDDFLRHMLRQIKIVPNVQDIILHNKFAPISPIPDELKSKIEMIIQDYTDLGFEPTSTVWSARVMMAICQKDYDLAKSHYYHAHQKPAISVTDADDQESLLPEQSLSENDAFNDNLAVESGLKKSASEGLIVKDLSGSTGENTAIDSNPSIASKDSAKTHESKHALELNKIKPVGLSIEGYNAMIALQTKEIHDARLTLVPCSIFSLDEFHQTPDLNTDLSQSSEKSINSFTATKTPTQSKIWRVFTNMRQGGVLPSIETFEMWFFIFGRLHQPYAVQKIRQHLYLKNIPMRGETLLALVDALAETKANSKLIYKTIKRYNSSNNATDKKDLKTIWLKYWLALEQLDSAWGILDYFLANKFTLNNTTASMMIYAGQLRHPEDPLMTEKRLGSFLETELLRGNADLSPKIWSVLIRSYANYKGDDAHDLVVSAYTTLVTTLIPAWTTNSMYGLSLEGDTNFKLDLLTQECIAYALGKTLNKEVTLTFFNSNVVSTGASKGLIEKFMSGWIDAKGSTDGLEVIVAKIMEAELNDLADSESTANHADSSGIAERLNTASLNESDVFDTTEFLQNNELDLTRDEPIKK</sequence>
<evidence type="ECO:0000256" key="1">
    <source>
        <dbReference type="SAM" id="MobiDB-lite"/>
    </source>
</evidence>
<dbReference type="Proteomes" id="UP000007241">
    <property type="component" value="Unassembled WGS sequence"/>
</dbReference>
<gene>
    <name evidence="2" type="ORF">BATDEDRAFT_27674</name>
</gene>
<accession>F4PBK7</accession>
<dbReference type="RefSeq" id="XP_006681933.1">
    <property type="nucleotide sequence ID" value="XM_006681870.1"/>
</dbReference>
<keyword evidence="3" id="KW-1185">Reference proteome</keyword>
<protein>
    <submittedName>
        <fullName evidence="2">Uncharacterized protein</fullName>
    </submittedName>
</protein>
<dbReference type="EMBL" id="GL882892">
    <property type="protein sequence ID" value="EGF77340.1"/>
    <property type="molecule type" value="Genomic_DNA"/>
</dbReference>
<reference evidence="2 3" key="1">
    <citation type="submission" date="2009-12" db="EMBL/GenBank/DDBJ databases">
        <title>The draft genome of Batrachochytrium dendrobatidis.</title>
        <authorList>
            <consortium name="US DOE Joint Genome Institute (JGI-PGF)"/>
            <person name="Kuo A."/>
            <person name="Salamov A."/>
            <person name="Schmutz J."/>
            <person name="Lucas S."/>
            <person name="Pitluck S."/>
            <person name="Rosenblum E."/>
            <person name="Stajich J."/>
            <person name="Eisen M."/>
            <person name="Grigoriev I.V."/>
        </authorList>
    </citation>
    <scope>NUCLEOTIDE SEQUENCE [LARGE SCALE GENOMIC DNA]</scope>
    <source>
        <strain evidence="3">JAM81 / FGSC 10211</strain>
    </source>
</reference>
<name>F4PBK7_BATDJ</name>
<dbReference type="HOGENOM" id="CLU_354864_0_0_1"/>
<dbReference type="InParanoid" id="F4PBK7"/>
<evidence type="ECO:0000313" key="3">
    <source>
        <dbReference type="Proteomes" id="UP000007241"/>
    </source>
</evidence>
<evidence type="ECO:0000313" key="2">
    <source>
        <dbReference type="EMBL" id="EGF77340.1"/>
    </source>
</evidence>
<dbReference type="GeneID" id="18239384"/>
<organism evidence="2 3">
    <name type="scientific">Batrachochytrium dendrobatidis (strain JAM81 / FGSC 10211)</name>
    <name type="common">Frog chytrid fungus</name>
    <dbReference type="NCBI Taxonomy" id="684364"/>
    <lineage>
        <taxon>Eukaryota</taxon>
        <taxon>Fungi</taxon>
        <taxon>Fungi incertae sedis</taxon>
        <taxon>Chytridiomycota</taxon>
        <taxon>Chytridiomycota incertae sedis</taxon>
        <taxon>Chytridiomycetes</taxon>
        <taxon>Rhizophydiales</taxon>
        <taxon>Rhizophydiales incertae sedis</taxon>
        <taxon>Batrachochytrium</taxon>
    </lineage>
</organism>
<proteinExistence type="predicted"/>
<dbReference type="AlphaFoldDB" id="F4PBK7"/>
<feature type="compositionally biased region" description="Polar residues" evidence="1">
    <location>
        <begin position="345"/>
        <end position="360"/>
    </location>
</feature>
<feature type="region of interest" description="Disordered" evidence="1">
    <location>
        <begin position="70"/>
        <end position="90"/>
    </location>
</feature>